<dbReference type="InterPro" id="IPR045062">
    <property type="entry name" value="Cyt_c_biogenesis_CcsA/CcmC"/>
</dbReference>
<feature type="transmembrane region" description="Helical" evidence="6">
    <location>
        <begin position="739"/>
        <end position="758"/>
    </location>
</feature>
<evidence type="ECO:0000256" key="6">
    <source>
        <dbReference type="SAM" id="Phobius"/>
    </source>
</evidence>
<feature type="transmembrane region" description="Helical" evidence="6">
    <location>
        <begin position="974"/>
        <end position="994"/>
    </location>
</feature>
<feature type="transmembrane region" description="Helical" evidence="6">
    <location>
        <begin position="866"/>
        <end position="892"/>
    </location>
</feature>
<evidence type="ECO:0000256" key="4">
    <source>
        <dbReference type="ARBA" id="ARBA00022989"/>
    </source>
</evidence>
<proteinExistence type="predicted"/>
<dbReference type="PANTHER" id="PTHR30071:SF1">
    <property type="entry name" value="CYTOCHROME B_B6 PROTEIN-RELATED"/>
    <property type="match status" value="1"/>
</dbReference>
<feature type="domain" description="Cytochrome c assembly protein" evidence="7">
    <location>
        <begin position="798"/>
        <end position="1002"/>
    </location>
</feature>
<keyword evidence="10" id="KW-1185">Reference proteome</keyword>
<keyword evidence="4 6" id="KW-1133">Transmembrane helix</keyword>
<comment type="subcellular location">
    <subcellularLocation>
        <location evidence="1">Membrane</location>
        <topology evidence="1">Multi-pass membrane protein</topology>
    </subcellularLocation>
</comment>
<organism evidence="9 10">
    <name type="scientific">Nitratifractor salsuginis (strain DSM 16511 / JCM 12458 / E9I37-1)</name>
    <dbReference type="NCBI Taxonomy" id="749222"/>
    <lineage>
        <taxon>Bacteria</taxon>
        <taxon>Pseudomonadati</taxon>
        <taxon>Campylobacterota</taxon>
        <taxon>Epsilonproteobacteria</taxon>
        <taxon>Campylobacterales</taxon>
        <taxon>Sulfurovaceae</taxon>
        <taxon>Nitratifractor</taxon>
    </lineage>
</organism>
<accession>E6WZC4</accession>
<dbReference type="GO" id="GO:0005886">
    <property type="term" value="C:plasma membrane"/>
    <property type="evidence" value="ECO:0007669"/>
    <property type="project" value="TreeGrafter"/>
</dbReference>
<feature type="transmembrane region" description="Helical" evidence="6">
    <location>
        <begin position="949"/>
        <end position="967"/>
    </location>
</feature>
<name>E6WZC4_NITSE</name>
<feature type="transmembrane region" description="Helical" evidence="6">
    <location>
        <begin position="913"/>
        <end position="934"/>
    </location>
</feature>
<reference evidence="10" key="2">
    <citation type="submission" date="2011-01" db="EMBL/GenBank/DDBJ databases">
        <title>The complete genome of Nitratifractor salsuginis DSM 16511.</title>
        <authorList>
            <consortium name="US DOE Joint Genome Institute (JGI-PGF)"/>
            <person name="Lucas S."/>
            <person name="Copeland A."/>
            <person name="Lapidus A."/>
            <person name="Bruce D."/>
            <person name="Goodwin L."/>
            <person name="Pitluck S."/>
            <person name="Kyrpides N."/>
            <person name="Mavromatis K."/>
            <person name="Ivanova N."/>
            <person name="Mikhailova N."/>
            <person name="Zeytun A."/>
            <person name="Detter J.C."/>
            <person name="Tapia R."/>
            <person name="Han C."/>
            <person name="Land M."/>
            <person name="Hauser L."/>
            <person name="Markowitz V."/>
            <person name="Cheng J.-F."/>
            <person name="Hugenholtz P."/>
            <person name="Woyke T."/>
            <person name="Wu D."/>
            <person name="Tindall B."/>
            <person name="Schuetze A."/>
            <person name="Brambilla E."/>
            <person name="Klenk H.-P."/>
            <person name="Eisen J.A."/>
        </authorList>
    </citation>
    <scope>NUCLEOTIDE SEQUENCE [LARGE SCALE GENOMIC DNA]</scope>
    <source>
        <strain evidence="10">DSM 16511 / JCM 12458 / E9I37-1</strain>
    </source>
</reference>
<dbReference type="AlphaFoldDB" id="E6WZC4"/>
<evidence type="ECO:0000259" key="7">
    <source>
        <dbReference type="Pfam" id="PF01578"/>
    </source>
</evidence>
<dbReference type="GO" id="GO:0017004">
    <property type="term" value="P:cytochrome complex assembly"/>
    <property type="evidence" value="ECO:0007669"/>
    <property type="project" value="UniProtKB-KW"/>
</dbReference>
<evidence type="ECO:0000259" key="8">
    <source>
        <dbReference type="Pfam" id="PF05140"/>
    </source>
</evidence>
<feature type="transmembrane region" description="Helical" evidence="6">
    <location>
        <begin position="466"/>
        <end position="485"/>
    </location>
</feature>
<gene>
    <name evidence="9" type="ordered locus">Nitsa_1385</name>
</gene>
<dbReference type="OrthoDB" id="9814290at2"/>
<keyword evidence="3" id="KW-0201">Cytochrome c-type biogenesis</keyword>
<evidence type="ECO:0000256" key="1">
    <source>
        <dbReference type="ARBA" id="ARBA00004141"/>
    </source>
</evidence>
<feature type="transmembrane region" description="Helical" evidence="6">
    <location>
        <begin position="78"/>
        <end position="97"/>
    </location>
</feature>
<evidence type="ECO:0000313" key="9">
    <source>
        <dbReference type="EMBL" id="ADV46636.1"/>
    </source>
</evidence>
<feature type="transmembrane region" description="Helical" evidence="6">
    <location>
        <begin position="428"/>
        <end position="446"/>
    </location>
</feature>
<evidence type="ECO:0000256" key="5">
    <source>
        <dbReference type="ARBA" id="ARBA00023136"/>
    </source>
</evidence>
<dbReference type="InterPro" id="IPR002541">
    <property type="entry name" value="Cyt_c_assembly"/>
</dbReference>
<evidence type="ECO:0000256" key="3">
    <source>
        <dbReference type="ARBA" id="ARBA00022748"/>
    </source>
</evidence>
<feature type="transmembrane region" description="Helical" evidence="6">
    <location>
        <begin position="827"/>
        <end position="846"/>
    </location>
</feature>
<evidence type="ECO:0000313" key="10">
    <source>
        <dbReference type="Proteomes" id="UP000008633"/>
    </source>
</evidence>
<reference evidence="9 10" key="1">
    <citation type="journal article" date="2011" name="Stand. Genomic Sci.">
        <title>Complete genome sequence of Nitratifractor salsuginis type strain (E9I37-1).</title>
        <authorList>
            <person name="Anderson I."/>
            <person name="Sikorski J."/>
            <person name="Zeytun A."/>
            <person name="Nolan M."/>
            <person name="Lapidus A."/>
            <person name="Lucas S."/>
            <person name="Hammon N."/>
            <person name="Deshpande S."/>
            <person name="Cheng J.F."/>
            <person name="Tapia R."/>
            <person name="Han C."/>
            <person name="Goodwin L."/>
            <person name="Pitluck S."/>
            <person name="Liolios K."/>
            <person name="Pagani I."/>
            <person name="Ivanova N."/>
            <person name="Huntemann M."/>
            <person name="Mavromatis K."/>
            <person name="Ovchinikova G."/>
            <person name="Pati A."/>
            <person name="Chen A."/>
            <person name="Palaniappan K."/>
            <person name="Land M."/>
            <person name="Hauser L."/>
            <person name="Brambilla E.M."/>
            <person name="Ngatchou-Djao O.D."/>
            <person name="Rohde M."/>
            <person name="Tindall B.J."/>
            <person name="Goker M."/>
            <person name="Detter J.C."/>
            <person name="Woyke T."/>
            <person name="Bristow J."/>
            <person name="Eisen J.A."/>
            <person name="Markowitz V."/>
            <person name="Hugenholtz P."/>
            <person name="Klenk H.P."/>
            <person name="Kyrpides N.C."/>
        </authorList>
    </citation>
    <scope>NUCLEOTIDE SEQUENCE [LARGE SCALE GENOMIC DNA]</scope>
    <source>
        <strain evidence="10">DSM 16511 / JCM 12458 / E9I37-1</strain>
    </source>
</reference>
<dbReference type="RefSeq" id="WP_013554326.1">
    <property type="nucleotide sequence ID" value="NC_014935.1"/>
</dbReference>
<sequence>MSKLFDKLFSMKVAVALMLIFAIAIGTATFIENDYGTQTARALVYNAKWFEVLLFYFSATILYNIFRYRMYRREKWGQLTLHIAFLLVAVGSLVTRYEGYEGIQHIRQGQTSQSMVSDVMMLNVALKDHKKISEYTRPLYLSSMTKNHLSDTLELDGKKVKLELLRYLPAARQVVLPDPKGKGVLELKVAAGAQGENLLLPEGGEKDMGSFLLSFEGRRSSVKPTLYVRNKDGNLTLETPVAMQTLNMTDRTGGRIAPGVHPFQARQLYTFAGNSIVLRQFIPHGKIAWQNTALKPGGRTPQMLEMKVSHNGESKIVHLLGYRAQPGTPVIVNFPDIGVKLSYGAKIIPLPFGIRLDRFELERYPGSMSPASYSSYVTVIDKEKNVTMPYHIYMNHVLDYRGFRFFQSSYDMDEKGTVLSVNHDPGTLITYLGYLLIAIGFLWSYLSPKGRFQALRRKLRKLEQPVAALMVTGLLLLGGSPLQAASIDASSLSPKELKTIRGISPEHALNFGTLVVQDNGGRMKPVDTLAHEVLSKISRKNELLGMSADQVFLGMIIEPQVYQKLKMIKIAHPLIAKKLGLPKTARYASYNDFFDKKKGTYLLQEDVLKASRKKAAERNQYDKELLKADERLNITYMIFQGSLLRIFPKPGDKNHTWYSPLDAMKKFPPKEGKLVQLLTANYFRNVEQGIATQKWEKADKALGVIKKYQYFYGGEIIPSQKHIAFEIAYNKFNIFNRLVPVYLLAGLLLLVLAFIHIIRPAFSLKWPVRITMAVLILAFAAHTVGLGLRWYIAGHAPWSNAYESILYISWATVLAGFVFSKRSPLTMAATSILAGIFLFVAHLNWLDPQITNLVPVLQSYWLMVHVAVITASYGFLGLGALLGMLVLVLFIIRGKGGNPNIDRAIKELTIINEMTLLIGLGLITVGNFLGGVWANESWGRYWSWDPKETWAAVTILVYAAVVHMRFVPKLRGIYAFNVAAVLAYSSVIMTYFGVNYYLSGMHSYAAGDPVPIPGWVWPAIASVFALILLAARNRKIS</sequence>
<protein>
    <submittedName>
        <fullName evidence="9">Cytochrome c assembly protein</fullName>
    </submittedName>
</protein>
<dbReference type="InterPro" id="IPR007816">
    <property type="entry name" value="ResB-like_domain"/>
</dbReference>
<dbReference type="eggNOG" id="COG1333">
    <property type="taxonomic scope" value="Bacteria"/>
</dbReference>
<feature type="transmembrane region" description="Helical" evidence="6">
    <location>
        <begin position="804"/>
        <end position="820"/>
    </location>
</feature>
<dbReference type="PANTHER" id="PTHR30071">
    <property type="entry name" value="HEME EXPORTER PROTEIN C"/>
    <property type="match status" value="1"/>
</dbReference>
<feature type="domain" description="ResB-like" evidence="8">
    <location>
        <begin position="340"/>
        <end position="415"/>
    </location>
</feature>
<dbReference type="STRING" id="749222.Nitsa_1385"/>
<feature type="transmembrane region" description="Helical" evidence="6">
    <location>
        <begin position="770"/>
        <end position="792"/>
    </location>
</feature>
<feature type="transmembrane region" description="Helical" evidence="6">
    <location>
        <begin position="12"/>
        <end position="31"/>
    </location>
</feature>
<dbReference type="EMBL" id="CP002452">
    <property type="protein sequence ID" value="ADV46636.1"/>
    <property type="molecule type" value="Genomic_DNA"/>
</dbReference>
<dbReference type="GO" id="GO:0020037">
    <property type="term" value="F:heme binding"/>
    <property type="evidence" value="ECO:0007669"/>
    <property type="project" value="InterPro"/>
</dbReference>
<dbReference type="Pfam" id="PF05140">
    <property type="entry name" value="ResB"/>
    <property type="match status" value="1"/>
</dbReference>
<keyword evidence="5 6" id="KW-0472">Membrane</keyword>
<keyword evidence="2 6" id="KW-0812">Transmembrane</keyword>
<dbReference type="HOGENOM" id="CLU_008710_0_0_7"/>
<feature type="transmembrane region" description="Helical" evidence="6">
    <location>
        <begin position="1014"/>
        <end position="1031"/>
    </location>
</feature>
<dbReference type="Pfam" id="PF01578">
    <property type="entry name" value="Cytochrom_C_asm"/>
    <property type="match status" value="1"/>
</dbReference>
<dbReference type="KEGG" id="nsa:Nitsa_1385"/>
<feature type="transmembrane region" description="Helical" evidence="6">
    <location>
        <begin position="43"/>
        <end position="66"/>
    </location>
</feature>
<dbReference type="eggNOG" id="COG0755">
    <property type="taxonomic scope" value="Bacteria"/>
</dbReference>
<dbReference type="Proteomes" id="UP000008633">
    <property type="component" value="Chromosome"/>
</dbReference>
<evidence type="ECO:0000256" key="2">
    <source>
        <dbReference type="ARBA" id="ARBA00022692"/>
    </source>
</evidence>